<feature type="compositionally biased region" description="Polar residues" evidence="1">
    <location>
        <begin position="650"/>
        <end position="686"/>
    </location>
</feature>
<feature type="region of interest" description="Disordered" evidence="1">
    <location>
        <begin position="1117"/>
        <end position="1152"/>
    </location>
</feature>
<name>A0A0L0FT41_9EUKA</name>
<evidence type="ECO:0000256" key="1">
    <source>
        <dbReference type="SAM" id="MobiDB-lite"/>
    </source>
</evidence>
<feature type="compositionally biased region" description="Low complexity" evidence="1">
    <location>
        <begin position="700"/>
        <end position="709"/>
    </location>
</feature>
<evidence type="ECO:0000313" key="3">
    <source>
        <dbReference type="Proteomes" id="UP000054560"/>
    </source>
</evidence>
<feature type="compositionally biased region" description="Polar residues" evidence="1">
    <location>
        <begin position="634"/>
        <end position="643"/>
    </location>
</feature>
<feature type="compositionally biased region" description="Basic and acidic residues" evidence="1">
    <location>
        <begin position="320"/>
        <end position="336"/>
    </location>
</feature>
<keyword evidence="3" id="KW-1185">Reference proteome</keyword>
<feature type="compositionally biased region" description="Polar residues" evidence="1">
    <location>
        <begin position="1450"/>
        <end position="1461"/>
    </location>
</feature>
<feature type="region of interest" description="Disordered" evidence="1">
    <location>
        <begin position="1024"/>
        <end position="1064"/>
    </location>
</feature>
<feature type="compositionally biased region" description="Basic and acidic residues" evidence="1">
    <location>
        <begin position="545"/>
        <end position="564"/>
    </location>
</feature>
<feature type="region of interest" description="Disordered" evidence="1">
    <location>
        <begin position="457"/>
        <end position="479"/>
    </location>
</feature>
<organism evidence="2 3">
    <name type="scientific">Sphaeroforma arctica JP610</name>
    <dbReference type="NCBI Taxonomy" id="667725"/>
    <lineage>
        <taxon>Eukaryota</taxon>
        <taxon>Ichthyosporea</taxon>
        <taxon>Ichthyophonida</taxon>
        <taxon>Sphaeroforma</taxon>
    </lineage>
</organism>
<feature type="region of interest" description="Disordered" evidence="1">
    <location>
        <begin position="539"/>
        <end position="576"/>
    </location>
</feature>
<proteinExistence type="predicted"/>
<feature type="region of interest" description="Disordered" evidence="1">
    <location>
        <begin position="1308"/>
        <end position="1330"/>
    </location>
</feature>
<feature type="region of interest" description="Disordered" evidence="1">
    <location>
        <begin position="1438"/>
        <end position="1484"/>
    </location>
</feature>
<feature type="compositionally biased region" description="Acidic residues" evidence="1">
    <location>
        <begin position="1054"/>
        <end position="1063"/>
    </location>
</feature>
<sequence length="1509" mass="166129">DGAPREVNLSEKERGLLYKDIENGRIGQGFSIVQSKVFVLLLTNLFPIFEIEYEPFKVSPKNRGGGDKESDISLASDNHKKDKIWKDKSHHNKKEKGKTPLHLNIHGSHSANNGKFWSSRSPILRQKSLTPRSRETSPVGENEFHMLNFLNMAPRSHNDPNISKAKSPRQHELDLINHYKLLAQFEQQENQLSYAAAVTRQCAPKRPRESCKSDNPILHNTRSDNFIGLSSAPGVIGTAEGNEHSLRPNISQTSNADGGETSSVWTYTDPKRKELTYEVTPQSERADKSDEFGVDAYSNLFRDMGIMVDVNTVVHSQKARGAEDISKTVGDGDSKSTRKSLRGGQPLELRATKSDIDRVVKGSSYHHSHDLADANVLEDRHLSALEDECFGERSRIRMHSLGARDKNGKMISSDQVGRITPSRKNSQPRTLADASETTIARRLHLRKSSLVQLAQRMINTSPRDSSPSKPDLEKATSMDSPANCVISSRSVLDKTPTRISNNRGKLVDTPCNSPFSPVPSPGSAPVVMGQVFSYAELEDGSDSGGDLRMEAQGRARDQATDSPHRVQGGTRNRMNRRSSCSVIKPSRFCMENRERVPDGDVLQELLHRAANDTDMGLSATSTLVGLTRTPVCRHTSQTNSSSPGVERKQTGANLSTPRRRSNSPTKLTMRANTLFSRPETTCQAPSQHQPHEQHQHIKQRQQQLQQLRDQQPHQEAGGTLGRRVFTGDFDVGTRFPIQTRSMGSISNTPLSRGAGRASRLEGKSTGSLYNPNSAPEVDASFIYPSSRDRLILVTVSEGIVGHQSSPERQDRMRSGGKGAVTIQRSSSLSSIQNKNLSWDATTSTNYNPTHKRQCDADKPKLRIGNYQTRTSPIAKERYNGRSGPNMLLTDAVPKREPIADSGCTVYGSTMPGQPNDEETSVAGASDAHRVVHATEMSCSEGNSEGQPIIDEGADTVGVLTTHLEWEKQSASGAGSIQRPSDYMIRSLYEPTTTDEHERAPTEGMTAVLSDSADSQLSESTVGLGRDAFRPSSMDDLTKLWPGGGSSANLKPDSEESEQSEADEPNSVYSAMAHVIGAPQDLQLIGNGERSPRIVANWVVPALDSLTITPTLQTTSVLSANPRRGSPPHQVEDGLGCARKVSSTGDSELNGKPSRALSIPCFELTDDEGIISRGVSTEELGLSGMLSDISSQINARTPEPDTNPVSTKPLKEKFALSQSLSDSFVGLSTRTTHDQDMDRDANDDRLSLDEEILSAEENDGSVLHSGRNEFAEGSTNETVSPFSMHRFLEKSAQMSGSEKLDLLVRMHPESQAVEPTSSKSLRLDKSRPRRAMSGKTISLHYKNKKKLKEMDLEKFKGSHSHEVEHMSDVRHSHDVRSDNRCQTLATTVSESKIHSKNKDKYKSTFRAARARKLSDKKYYEDREKGTSPTLLRMLTHRYEKKRRKSGHIVSARTSPNGSGELQESSRKISEPSSNNDLARVNKTPLSTDSVDILLGDALTCQLQEEEEVDK</sequence>
<feature type="region of interest" description="Disordered" evidence="1">
    <location>
        <begin position="241"/>
        <end position="267"/>
    </location>
</feature>
<feature type="region of interest" description="Disordered" evidence="1">
    <location>
        <begin position="740"/>
        <end position="771"/>
    </location>
</feature>
<dbReference type="EMBL" id="KQ242216">
    <property type="protein sequence ID" value="KNC79967.1"/>
    <property type="molecule type" value="Genomic_DNA"/>
</dbReference>
<accession>A0A0L0FT41</accession>
<dbReference type="GeneID" id="25908169"/>
<feature type="region of interest" description="Disordered" evidence="1">
    <location>
        <begin position="628"/>
        <end position="725"/>
    </location>
</feature>
<reference evidence="2 3" key="1">
    <citation type="submission" date="2011-02" db="EMBL/GenBank/DDBJ databases">
        <title>The Genome Sequence of Sphaeroforma arctica JP610.</title>
        <authorList>
            <consortium name="The Broad Institute Genome Sequencing Platform"/>
            <person name="Russ C."/>
            <person name="Cuomo C."/>
            <person name="Young S.K."/>
            <person name="Zeng Q."/>
            <person name="Gargeya S."/>
            <person name="Alvarado L."/>
            <person name="Berlin A."/>
            <person name="Chapman S.B."/>
            <person name="Chen Z."/>
            <person name="Freedman E."/>
            <person name="Gellesch M."/>
            <person name="Goldberg J."/>
            <person name="Griggs A."/>
            <person name="Gujja S."/>
            <person name="Heilman E."/>
            <person name="Heiman D."/>
            <person name="Howarth C."/>
            <person name="Mehta T."/>
            <person name="Neiman D."/>
            <person name="Pearson M."/>
            <person name="Roberts A."/>
            <person name="Saif S."/>
            <person name="Shea T."/>
            <person name="Shenoy N."/>
            <person name="Sisk P."/>
            <person name="Stolte C."/>
            <person name="Sykes S."/>
            <person name="White J."/>
            <person name="Yandava C."/>
            <person name="Burger G."/>
            <person name="Gray M.W."/>
            <person name="Holland P.W.H."/>
            <person name="King N."/>
            <person name="Lang F.B.F."/>
            <person name="Roger A.J."/>
            <person name="Ruiz-Trillo I."/>
            <person name="Haas B."/>
            <person name="Nusbaum C."/>
            <person name="Birren B."/>
        </authorList>
    </citation>
    <scope>NUCLEOTIDE SEQUENCE [LARGE SCALE GENOMIC DNA]</scope>
    <source>
        <strain evidence="2 3">JP610</strain>
    </source>
</reference>
<dbReference type="RefSeq" id="XP_014153869.1">
    <property type="nucleotide sequence ID" value="XM_014298394.1"/>
</dbReference>
<feature type="compositionally biased region" description="Basic and acidic residues" evidence="1">
    <location>
        <begin position="64"/>
        <end position="87"/>
    </location>
</feature>
<feature type="region of interest" description="Disordered" evidence="1">
    <location>
        <begin position="1357"/>
        <end position="1376"/>
    </location>
</feature>
<feature type="region of interest" description="Disordered" evidence="1">
    <location>
        <begin position="59"/>
        <end position="106"/>
    </location>
</feature>
<feature type="region of interest" description="Disordered" evidence="1">
    <location>
        <begin position="317"/>
        <end position="346"/>
    </location>
</feature>
<gene>
    <name evidence="2" type="ORF">SARC_07665</name>
</gene>
<feature type="compositionally biased region" description="Polar residues" evidence="1">
    <location>
        <begin position="457"/>
        <end position="468"/>
    </location>
</feature>
<feature type="compositionally biased region" description="Polar residues" evidence="1">
    <location>
        <begin position="740"/>
        <end position="750"/>
    </location>
</feature>
<protein>
    <submittedName>
        <fullName evidence="2">Uncharacterized protein</fullName>
    </submittedName>
</protein>
<dbReference type="Proteomes" id="UP000054560">
    <property type="component" value="Unassembled WGS sequence"/>
</dbReference>
<feature type="compositionally biased region" description="Polar residues" evidence="1">
    <location>
        <begin position="248"/>
        <end position="266"/>
    </location>
</feature>
<evidence type="ECO:0000313" key="2">
    <source>
        <dbReference type="EMBL" id="KNC79967.1"/>
    </source>
</evidence>
<feature type="non-terminal residue" evidence="2">
    <location>
        <position position="1"/>
    </location>
</feature>